<feature type="region of interest" description="Disordered" evidence="1">
    <location>
        <begin position="1"/>
        <end position="44"/>
    </location>
</feature>
<name>A0A1I3PA99_9BACL</name>
<gene>
    <name evidence="3" type="ORF">SAMN05421852_105153</name>
</gene>
<dbReference type="STRING" id="46223.SAMN05421852_105153"/>
<feature type="transmembrane region" description="Helical" evidence="2">
    <location>
        <begin position="80"/>
        <end position="101"/>
    </location>
</feature>
<keyword evidence="2" id="KW-1133">Transmembrane helix</keyword>
<feature type="transmembrane region" description="Helical" evidence="2">
    <location>
        <begin position="52"/>
        <end position="74"/>
    </location>
</feature>
<evidence type="ECO:0000313" key="3">
    <source>
        <dbReference type="EMBL" id="SFJ18468.1"/>
    </source>
</evidence>
<organism evidence="3 4">
    <name type="scientific">Thermoflavimicrobium dichotomicum</name>
    <dbReference type="NCBI Taxonomy" id="46223"/>
    <lineage>
        <taxon>Bacteria</taxon>
        <taxon>Bacillati</taxon>
        <taxon>Bacillota</taxon>
        <taxon>Bacilli</taxon>
        <taxon>Bacillales</taxon>
        <taxon>Thermoactinomycetaceae</taxon>
        <taxon>Thermoflavimicrobium</taxon>
    </lineage>
</organism>
<dbReference type="RefSeq" id="WP_093229233.1">
    <property type="nucleotide sequence ID" value="NZ_FORR01000005.1"/>
</dbReference>
<protein>
    <submittedName>
        <fullName evidence="3">Uncharacterized protein</fullName>
    </submittedName>
</protein>
<dbReference type="Proteomes" id="UP000199545">
    <property type="component" value="Unassembled WGS sequence"/>
</dbReference>
<dbReference type="EMBL" id="FORR01000005">
    <property type="protein sequence ID" value="SFJ18468.1"/>
    <property type="molecule type" value="Genomic_DNA"/>
</dbReference>
<proteinExistence type="predicted"/>
<evidence type="ECO:0000313" key="4">
    <source>
        <dbReference type="Proteomes" id="UP000199545"/>
    </source>
</evidence>
<feature type="transmembrane region" description="Helical" evidence="2">
    <location>
        <begin position="121"/>
        <end position="143"/>
    </location>
</feature>
<evidence type="ECO:0000256" key="1">
    <source>
        <dbReference type="SAM" id="MobiDB-lite"/>
    </source>
</evidence>
<dbReference type="AlphaFoldDB" id="A0A1I3PA99"/>
<keyword evidence="2" id="KW-0812">Transmembrane</keyword>
<accession>A0A1I3PA99</accession>
<keyword evidence="4" id="KW-1185">Reference proteome</keyword>
<sequence>MEKEEKEEISYLPVPVEQSDEEKKKNEEQTDQTEDEKEKNKQPNGKTNWKELILNNIVQVELAIGGFVVAWYVIAYFYQLGLFACDVIVQCLFLFIVYIPITVFRSPSKISSSTEKKMMRILYWSIKFSVVILLVSFPFLYAFATGEKIEYTFPALISVFYVILSIKRITENIIPVILLAMFIMYIPFIINFGKHQNNENYYILYENNKSINKVMLTTYKDFYIVAPFDRKKKEITPQFELVEMKKDDKKDNKPPSININADLSDQQIEKLLAPFKQKEEEKKISLKLEKVGPLNVKEP</sequence>
<keyword evidence="2" id="KW-0472">Membrane</keyword>
<reference evidence="3 4" key="1">
    <citation type="submission" date="2016-10" db="EMBL/GenBank/DDBJ databases">
        <authorList>
            <person name="de Groot N.N."/>
        </authorList>
    </citation>
    <scope>NUCLEOTIDE SEQUENCE [LARGE SCALE GENOMIC DNA]</scope>
    <source>
        <strain evidence="3 4">DSM 44778</strain>
    </source>
</reference>
<feature type="transmembrane region" description="Helical" evidence="2">
    <location>
        <begin position="149"/>
        <end position="166"/>
    </location>
</feature>
<evidence type="ECO:0000256" key="2">
    <source>
        <dbReference type="SAM" id="Phobius"/>
    </source>
</evidence>
<feature type="transmembrane region" description="Helical" evidence="2">
    <location>
        <begin position="173"/>
        <end position="193"/>
    </location>
</feature>